<organism evidence="1 2">
    <name type="scientific">[Phormidium ambiguum] IAM M-71</name>
    <dbReference type="NCBI Taxonomy" id="454136"/>
    <lineage>
        <taxon>Bacteria</taxon>
        <taxon>Bacillati</taxon>
        <taxon>Cyanobacteriota</taxon>
        <taxon>Cyanophyceae</taxon>
        <taxon>Oscillatoriophycideae</taxon>
        <taxon>Aerosakkonematales</taxon>
        <taxon>Aerosakkonemataceae</taxon>
        <taxon>Floridanema</taxon>
    </lineage>
</organism>
<sequence>MNAKLNEVSLGLLTQEILDLMLVQIPPLVGKINLKSPSCISLGGRKSKIPNLKSKISKIFPA</sequence>
<dbReference type="AlphaFoldDB" id="A0A1U7I9B6"/>
<dbReference type="STRING" id="454136.NIES2119_24260"/>
<gene>
    <name evidence="1" type="ORF">NIES2119_24260</name>
</gene>
<protein>
    <submittedName>
        <fullName evidence="1">Uncharacterized protein</fullName>
    </submittedName>
</protein>
<reference evidence="1 2" key="1">
    <citation type="submission" date="2016-11" db="EMBL/GenBank/DDBJ databases">
        <title>Draft Genome Sequences of Nine Cyanobacterial Strains from Diverse Habitats.</title>
        <authorList>
            <person name="Zhu T."/>
            <person name="Hou S."/>
            <person name="Lu X."/>
            <person name="Hess W.R."/>
        </authorList>
    </citation>
    <scope>NUCLEOTIDE SEQUENCE [LARGE SCALE GENOMIC DNA]</scope>
    <source>
        <strain evidence="1 2">IAM M-71</strain>
    </source>
</reference>
<evidence type="ECO:0000313" key="1">
    <source>
        <dbReference type="EMBL" id="OKH33019.1"/>
    </source>
</evidence>
<proteinExistence type="predicted"/>
<name>A0A1U7I9B6_9CYAN</name>
<comment type="caution">
    <text evidence="1">The sequence shown here is derived from an EMBL/GenBank/DDBJ whole genome shotgun (WGS) entry which is preliminary data.</text>
</comment>
<dbReference type="EMBL" id="MRCE01000033">
    <property type="protein sequence ID" value="OKH33019.1"/>
    <property type="molecule type" value="Genomic_DNA"/>
</dbReference>
<evidence type="ECO:0000313" key="2">
    <source>
        <dbReference type="Proteomes" id="UP000185860"/>
    </source>
</evidence>
<accession>A0A1U7I9B6</accession>
<dbReference type="Proteomes" id="UP000185860">
    <property type="component" value="Unassembled WGS sequence"/>
</dbReference>